<dbReference type="PANTHER" id="PTHR37540">
    <property type="entry name" value="TRANSCRIPTION FACTOR (ACR-2), PUTATIVE-RELATED-RELATED"/>
    <property type="match status" value="1"/>
</dbReference>
<gene>
    <name evidence="1" type="ORF">PRZ48_013088</name>
</gene>
<keyword evidence="2" id="KW-1185">Reference proteome</keyword>
<dbReference type="Pfam" id="PF11951">
    <property type="entry name" value="Fungal_trans_2"/>
    <property type="match status" value="1"/>
</dbReference>
<protein>
    <submittedName>
        <fullName evidence="1">Uncharacterized protein</fullName>
    </submittedName>
</protein>
<accession>A0ABR0E3H8</accession>
<proteinExistence type="predicted"/>
<reference evidence="1 2" key="1">
    <citation type="journal article" date="2023" name="G3 (Bethesda)">
        <title>A chromosome-level genome assembly of Zasmidium syzygii isolated from banana leaves.</title>
        <authorList>
            <person name="van Westerhoven A.C."/>
            <person name="Mehrabi R."/>
            <person name="Talebi R."/>
            <person name="Steentjes M.B.F."/>
            <person name="Corcolon B."/>
            <person name="Chong P.A."/>
            <person name="Kema G.H.J."/>
            <person name="Seidl M.F."/>
        </authorList>
    </citation>
    <scope>NUCLEOTIDE SEQUENCE [LARGE SCALE GENOMIC DNA]</scope>
    <source>
        <strain evidence="1 2">P124</strain>
    </source>
</reference>
<evidence type="ECO:0000313" key="2">
    <source>
        <dbReference type="Proteomes" id="UP001305779"/>
    </source>
</evidence>
<comment type="caution">
    <text evidence="1">The sequence shown here is derived from an EMBL/GenBank/DDBJ whole genome shotgun (WGS) entry which is preliminary data.</text>
</comment>
<name>A0ABR0E3H8_ZASCE</name>
<evidence type="ECO:0000313" key="1">
    <source>
        <dbReference type="EMBL" id="KAK4495820.1"/>
    </source>
</evidence>
<dbReference type="InterPro" id="IPR021858">
    <property type="entry name" value="Fun_TF"/>
</dbReference>
<dbReference type="PANTHER" id="PTHR37540:SF5">
    <property type="entry name" value="TRANSCRIPTION FACTOR DOMAIN-CONTAINING PROTEIN"/>
    <property type="match status" value="1"/>
</dbReference>
<dbReference type="Proteomes" id="UP001305779">
    <property type="component" value="Unassembled WGS sequence"/>
</dbReference>
<sequence>MHINQPSSTAQFDMSAVDAMENWHLDPKTTQVESLYWQPELTEESSPSNMAQDQSTWLNENDDFFGSTAQIGQMLGFCRSYLHWLLPGVETETAGKMLGQAWDQSQCPMLLAACCLASVGHLDAVQPNRPPGNYEVYKANVLRHISKRMQSPDLATSDQTIGALACLLSFEMSKGSPEALTHLQGLQSIITLKGGLDKLQLEGVPMMIQTLDLLYAVLFDTQPILMDPQTTQSTDPPLKSLSDSDVFARLVRILLAEQQALQKSAQVLHADQLEAVSALLQNASACLQADSGSSTIHPSIDSEATETFRTSLVAFGQHACVDDPLNPDSIHLGRCCYFTFSTLFNVIVNKAPHRHTKNQKLVEHVYDAMQRVKNSTWASIPYLRLLVLLSAAVTTNAQHMKSFFKAELVRSIYQMGVEEWKRIETFIVRFLDMKRVLERPERRSSAPIEMDTSTMLKSSPIVAQPWQISLRHDSLALGPDGLSTTTAYDGGICGVGTTMPFSEFSAKTVPTTTAGSLRATPYEENIDPFLRFGTIEEY</sequence>
<organism evidence="1 2">
    <name type="scientific">Zasmidium cellare</name>
    <name type="common">Wine cellar mold</name>
    <name type="synonym">Racodium cellare</name>
    <dbReference type="NCBI Taxonomy" id="395010"/>
    <lineage>
        <taxon>Eukaryota</taxon>
        <taxon>Fungi</taxon>
        <taxon>Dikarya</taxon>
        <taxon>Ascomycota</taxon>
        <taxon>Pezizomycotina</taxon>
        <taxon>Dothideomycetes</taxon>
        <taxon>Dothideomycetidae</taxon>
        <taxon>Mycosphaerellales</taxon>
        <taxon>Mycosphaerellaceae</taxon>
        <taxon>Zasmidium</taxon>
    </lineage>
</organism>
<dbReference type="EMBL" id="JAXOVC010000011">
    <property type="protein sequence ID" value="KAK4495820.1"/>
    <property type="molecule type" value="Genomic_DNA"/>
</dbReference>